<sequence length="529" mass="55655">MTAAADAPPTDGLAATARTRDRLLPVIARLLLAAASGAILFLSFAPRPLWWLAPLAFTGLGLVLHGRKFFAAAGYGAAFGLTFFLLHIRWIQDFLGEDFGSAPWLGLSAVLATYIALACALMTLVARLPAAPVWMAAVFLLQEYARSHWPANGFPWGRIGFSQPEGAYIPLASVGGAPLVGFAVIVTGLGLAALLIHLREHGNTPQRAMITPIAATLLPALAGLALWPTIGTEPQTGTRTVAVVQGNAPNSGLGLLGQRDTIRANHLAQSKRLADDIHAGTVPTPDLVVWPETATDIRGDDLAIDAAVDALGVPSLIGALYQPGDSTLADNAVIAWQPGEGQGAHYAKQELVPFAEYVPMRAIASWFSPFVGNTKDMRWGTEPAVLDIAGTTVGTPICYEVAYDYPARDAVDAGAQLLVLPTNNAWYGEGEMTYQQLAMARVRAVEHGRAVVVAATSGVSAIIQPDGTVTKDTGMFTAASLVADVPLREQVTLSDRLGAWTEYTPVGVAAGAIVIGWVLRRRASAGTGH</sequence>
<dbReference type="Pfam" id="PF20154">
    <property type="entry name" value="LNT_N"/>
    <property type="match status" value="1"/>
</dbReference>
<protein>
    <recommendedName>
        <fullName evidence="8">Apolipoprotein N-acyltransferase</fullName>
        <shortName evidence="8">ALP N-acyltransferase</shortName>
        <ecNumber evidence="8">2.3.1.269</ecNumber>
    </recommendedName>
</protein>
<evidence type="ECO:0000256" key="4">
    <source>
        <dbReference type="ARBA" id="ARBA00022692"/>
    </source>
</evidence>
<feature type="transmembrane region" description="Helical" evidence="8">
    <location>
        <begin position="23"/>
        <end position="42"/>
    </location>
</feature>
<dbReference type="InterPro" id="IPR045378">
    <property type="entry name" value="LNT_N"/>
</dbReference>
<keyword evidence="10" id="KW-1185">Reference proteome</keyword>
<feature type="transmembrane region" description="Helical" evidence="8">
    <location>
        <begin position="208"/>
        <end position="227"/>
    </location>
</feature>
<feature type="transmembrane region" description="Helical" evidence="8">
    <location>
        <begin position="169"/>
        <end position="196"/>
    </location>
</feature>
<organism evidence="9 10">
    <name type="scientific">Prauserella marina</name>
    <dbReference type="NCBI Taxonomy" id="530584"/>
    <lineage>
        <taxon>Bacteria</taxon>
        <taxon>Bacillati</taxon>
        <taxon>Actinomycetota</taxon>
        <taxon>Actinomycetes</taxon>
        <taxon>Pseudonocardiales</taxon>
        <taxon>Pseudonocardiaceae</taxon>
        <taxon>Prauserella</taxon>
    </lineage>
</organism>
<evidence type="ECO:0000256" key="8">
    <source>
        <dbReference type="HAMAP-Rule" id="MF_01148"/>
    </source>
</evidence>
<dbReference type="PANTHER" id="PTHR38686:SF1">
    <property type="entry name" value="APOLIPOPROTEIN N-ACYLTRANSFERASE"/>
    <property type="match status" value="1"/>
</dbReference>
<dbReference type="UniPathway" id="UPA00666"/>
<evidence type="ECO:0000256" key="1">
    <source>
        <dbReference type="ARBA" id="ARBA00004651"/>
    </source>
</evidence>
<dbReference type="GO" id="GO:0016410">
    <property type="term" value="F:N-acyltransferase activity"/>
    <property type="evidence" value="ECO:0007669"/>
    <property type="project" value="UniProtKB-UniRule"/>
</dbReference>
<dbReference type="InterPro" id="IPR036526">
    <property type="entry name" value="C-N_Hydrolase_sf"/>
</dbReference>
<keyword evidence="6 8" id="KW-0472">Membrane</keyword>
<dbReference type="PROSITE" id="PS50263">
    <property type="entry name" value="CN_HYDROLASE"/>
    <property type="match status" value="1"/>
</dbReference>
<name>A0A222VQK9_9PSEU</name>
<dbReference type="InterPro" id="IPR004563">
    <property type="entry name" value="Apolipo_AcylTrfase"/>
</dbReference>
<evidence type="ECO:0000256" key="6">
    <source>
        <dbReference type="ARBA" id="ARBA00023136"/>
    </source>
</evidence>
<dbReference type="HAMAP" id="MF_01148">
    <property type="entry name" value="Lnt"/>
    <property type="match status" value="1"/>
</dbReference>
<keyword evidence="7 8" id="KW-0012">Acyltransferase</keyword>
<comment type="subcellular location">
    <subcellularLocation>
        <location evidence="1 8">Cell membrane</location>
        <topology evidence="1 8">Multi-pass membrane protein</topology>
    </subcellularLocation>
</comment>
<keyword evidence="4 8" id="KW-0812">Transmembrane</keyword>
<reference evidence="9 10" key="1">
    <citation type="submission" date="2016-10" db="EMBL/GenBank/DDBJ databases">
        <authorList>
            <person name="de Groot N.N."/>
        </authorList>
    </citation>
    <scope>NUCLEOTIDE SEQUENCE [LARGE SCALE GENOMIC DNA]</scope>
    <source>
        <strain evidence="9 10">CGMCC 4.5506</strain>
    </source>
</reference>
<gene>
    <name evidence="8" type="primary">lnt</name>
    <name evidence="9" type="ORF">SAMN05421630_105181</name>
</gene>
<dbReference type="GO" id="GO:0042158">
    <property type="term" value="P:lipoprotein biosynthetic process"/>
    <property type="evidence" value="ECO:0007669"/>
    <property type="project" value="UniProtKB-UniRule"/>
</dbReference>
<dbReference type="EC" id="2.3.1.269" evidence="8"/>
<comment type="function">
    <text evidence="8">Catalyzes the phospholipid dependent N-acylation of the N-terminal cysteine of apolipoprotein, the last step in lipoprotein maturation.</text>
</comment>
<dbReference type="OrthoDB" id="9804277at2"/>
<dbReference type="NCBIfam" id="TIGR00546">
    <property type="entry name" value="lnt"/>
    <property type="match status" value="1"/>
</dbReference>
<comment type="similarity">
    <text evidence="8">Belongs to the CN hydrolase family. Apolipoprotein N-acyltransferase subfamily.</text>
</comment>
<comment type="caution">
    <text evidence="8">Lacks conserved residue(s) required for the propagation of feature annotation.</text>
</comment>
<dbReference type="Gene3D" id="3.60.110.10">
    <property type="entry name" value="Carbon-nitrogen hydrolase"/>
    <property type="match status" value="1"/>
</dbReference>
<evidence type="ECO:0000313" key="10">
    <source>
        <dbReference type="Proteomes" id="UP000199494"/>
    </source>
</evidence>
<keyword evidence="9" id="KW-0449">Lipoprotein</keyword>
<evidence type="ECO:0000256" key="2">
    <source>
        <dbReference type="ARBA" id="ARBA00022475"/>
    </source>
</evidence>
<accession>A0A222VQK9</accession>
<comment type="pathway">
    <text evidence="8">Protein modification; lipoprotein biosynthesis (N-acyl transfer).</text>
</comment>
<evidence type="ECO:0000313" key="9">
    <source>
        <dbReference type="EMBL" id="SDD01244.1"/>
    </source>
</evidence>
<evidence type="ECO:0000256" key="7">
    <source>
        <dbReference type="ARBA" id="ARBA00023315"/>
    </source>
</evidence>
<comment type="catalytic activity">
    <reaction evidence="8">
        <text>N-terminal S-1,2-diacyl-sn-glyceryl-L-cysteinyl-[lipoprotein] + a glycerophospholipid = N-acyl-S-1,2-diacyl-sn-glyceryl-L-cysteinyl-[lipoprotein] + a 2-acyl-sn-glycero-3-phospholipid + H(+)</text>
        <dbReference type="Rhea" id="RHEA:48228"/>
        <dbReference type="Rhea" id="RHEA-COMP:14681"/>
        <dbReference type="Rhea" id="RHEA-COMP:14684"/>
        <dbReference type="ChEBI" id="CHEBI:15378"/>
        <dbReference type="ChEBI" id="CHEBI:136912"/>
        <dbReference type="ChEBI" id="CHEBI:140656"/>
        <dbReference type="ChEBI" id="CHEBI:140657"/>
        <dbReference type="ChEBI" id="CHEBI:140660"/>
        <dbReference type="EC" id="2.3.1.269"/>
    </reaction>
</comment>
<proteinExistence type="inferred from homology"/>
<feature type="transmembrane region" description="Helical" evidence="8">
    <location>
        <begin position="72"/>
        <end position="92"/>
    </location>
</feature>
<keyword evidence="3 8" id="KW-0808">Transferase</keyword>
<dbReference type="RefSeq" id="WP_091804487.1">
    <property type="nucleotide sequence ID" value="NZ_CP016353.1"/>
</dbReference>
<keyword evidence="5 8" id="KW-1133">Transmembrane helix</keyword>
<evidence type="ECO:0000256" key="5">
    <source>
        <dbReference type="ARBA" id="ARBA00022989"/>
    </source>
</evidence>
<evidence type="ECO:0000256" key="3">
    <source>
        <dbReference type="ARBA" id="ARBA00022679"/>
    </source>
</evidence>
<dbReference type="GO" id="GO:0005886">
    <property type="term" value="C:plasma membrane"/>
    <property type="evidence" value="ECO:0007669"/>
    <property type="project" value="UniProtKB-SubCell"/>
</dbReference>
<feature type="transmembrane region" description="Helical" evidence="8">
    <location>
        <begin position="104"/>
        <end position="126"/>
    </location>
</feature>
<dbReference type="InterPro" id="IPR003010">
    <property type="entry name" value="C-N_Hydrolase"/>
</dbReference>
<dbReference type="SUPFAM" id="SSF56317">
    <property type="entry name" value="Carbon-nitrogen hydrolase"/>
    <property type="match status" value="1"/>
</dbReference>
<keyword evidence="2 8" id="KW-1003">Cell membrane</keyword>
<dbReference type="KEGG" id="pmad:BAY61_15675"/>
<dbReference type="EMBL" id="FMZE01000005">
    <property type="protein sequence ID" value="SDD01244.1"/>
    <property type="molecule type" value="Genomic_DNA"/>
</dbReference>
<dbReference type="Proteomes" id="UP000199494">
    <property type="component" value="Unassembled WGS sequence"/>
</dbReference>
<dbReference type="AlphaFoldDB" id="A0A222VQK9"/>
<dbReference type="CDD" id="cd07571">
    <property type="entry name" value="ALP_N-acyl_transferase"/>
    <property type="match status" value="1"/>
</dbReference>
<dbReference type="PANTHER" id="PTHR38686">
    <property type="entry name" value="APOLIPOPROTEIN N-ACYLTRANSFERASE"/>
    <property type="match status" value="1"/>
</dbReference>
<dbReference type="STRING" id="530584.SAMN05421630_105181"/>
<dbReference type="Pfam" id="PF00795">
    <property type="entry name" value="CN_hydrolase"/>
    <property type="match status" value="1"/>
</dbReference>